<protein>
    <submittedName>
        <fullName evidence="1">Uncharacterized protein</fullName>
    </submittedName>
</protein>
<dbReference type="AlphaFoldDB" id="A0A6C0JV33"/>
<sequence length="168" mass="20321">MYLTRKNVLCVICSPSSNFEKNFINNFLEKYNDHDDILNESEYYQSRKIFELNGNKYIQKQWFNLDVYTGLEYENLLNNINEIVKKDLINDFYIYFIEIKLKTKKIVLDMVETLKKIICDQSSQEDFYQTEFKKVTNDEVYEKMFDILADDFNKRIVNKKILEHIILS</sequence>
<proteinExistence type="predicted"/>
<reference evidence="1" key="1">
    <citation type="journal article" date="2020" name="Nature">
        <title>Giant virus diversity and host interactions through global metagenomics.</title>
        <authorList>
            <person name="Schulz F."/>
            <person name="Roux S."/>
            <person name="Paez-Espino D."/>
            <person name="Jungbluth S."/>
            <person name="Walsh D.A."/>
            <person name="Denef V.J."/>
            <person name="McMahon K.D."/>
            <person name="Konstantinidis K.T."/>
            <person name="Eloe-Fadrosh E.A."/>
            <person name="Kyrpides N.C."/>
            <person name="Woyke T."/>
        </authorList>
    </citation>
    <scope>NUCLEOTIDE SEQUENCE</scope>
    <source>
        <strain evidence="1">GVMAG-S-1041349-163</strain>
    </source>
</reference>
<accession>A0A6C0JV33</accession>
<evidence type="ECO:0000313" key="1">
    <source>
        <dbReference type="EMBL" id="QHU07758.1"/>
    </source>
</evidence>
<name>A0A6C0JV33_9ZZZZ</name>
<dbReference type="EMBL" id="MN740686">
    <property type="protein sequence ID" value="QHU07758.1"/>
    <property type="molecule type" value="Genomic_DNA"/>
</dbReference>
<organism evidence="1">
    <name type="scientific">viral metagenome</name>
    <dbReference type="NCBI Taxonomy" id="1070528"/>
    <lineage>
        <taxon>unclassified sequences</taxon>
        <taxon>metagenomes</taxon>
        <taxon>organismal metagenomes</taxon>
    </lineage>
</organism>